<evidence type="ECO:0000313" key="2">
    <source>
        <dbReference type="EMBL" id="VEH08734.1"/>
    </source>
</evidence>
<protein>
    <submittedName>
        <fullName evidence="2">Lysophospholipase</fullName>
    </submittedName>
</protein>
<sequence>MNNDYLINPDVITWEQDILGEDFFNHTINLGIDPDGETDIVATLIRYQPQQPAKNQVAILYLHGMTDYFFHRHIAEHLYHYGIDTFAVDTRKCGRSLRAGQSAHYATDMELYFSELTTSLEIILADHHSVIPLAHSTGGLIASLWLDHLRRTRPDLHAHIAACVLNSPWLDMMAPPAVTKTLSQVTRISHAHRPHVVFPGGKLSTYGESIHISEKGEWDFDLSLKPITGHVKYLGWLHAVLLGQRRIHADQIKTGVPTLVLCSTASQLNKAFNPASQRSDTVLDVRQIRMWAPFLAREVTTVQIENALHDVFLSQSAVREKALNVTTTFIQHILATKNSIEKN</sequence>
<dbReference type="RefSeq" id="WP_126316970.1">
    <property type="nucleotide sequence ID" value="NZ_JBHOLU010000001.1"/>
</dbReference>
<gene>
    <name evidence="2" type="ORF">NCTC949_01857</name>
</gene>
<feature type="domain" description="Serine aminopeptidase S33" evidence="1">
    <location>
        <begin position="56"/>
        <end position="268"/>
    </location>
</feature>
<proteinExistence type="predicted"/>
<accession>A0AB38VU92</accession>
<dbReference type="Proteomes" id="UP000271380">
    <property type="component" value="Chromosome"/>
</dbReference>
<evidence type="ECO:0000313" key="3">
    <source>
        <dbReference type="Proteomes" id="UP000271380"/>
    </source>
</evidence>
<dbReference type="AlphaFoldDB" id="A0AB38VU92"/>
<evidence type="ECO:0000259" key="1">
    <source>
        <dbReference type="Pfam" id="PF12146"/>
    </source>
</evidence>
<dbReference type="InterPro" id="IPR029058">
    <property type="entry name" value="AB_hydrolase_fold"/>
</dbReference>
<dbReference type="Gene3D" id="3.40.50.1820">
    <property type="entry name" value="alpha/beta hydrolase"/>
    <property type="match status" value="1"/>
</dbReference>
<dbReference type="SUPFAM" id="SSF53474">
    <property type="entry name" value="alpha/beta-Hydrolases"/>
    <property type="match status" value="1"/>
</dbReference>
<name>A0AB38VU92_9CORY</name>
<dbReference type="EMBL" id="LR134377">
    <property type="protein sequence ID" value="VEH08734.1"/>
    <property type="molecule type" value="Genomic_DNA"/>
</dbReference>
<dbReference type="Pfam" id="PF12146">
    <property type="entry name" value="Hydrolase_4"/>
    <property type="match status" value="1"/>
</dbReference>
<organism evidence="2 3">
    <name type="scientific">Corynebacterium kutscheri</name>
    <dbReference type="NCBI Taxonomy" id="35755"/>
    <lineage>
        <taxon>Bacteria</taxon>
        <taxon>Bacillati</taxon>
        <taxon>Actinomycetota</taxon>
        <taxon>Actinomycetes</taxon>
        <taxon>Mycobacteriales</taxon>
        <taxon>Corynebacteriaceae</taxon>
        <taxon>Corynebacterium</taxon>
    </lineage>
</organism>
<dbReference type="InterPro" id="IPR022742">
    <property type="entry name" value="Hydrolase_4"/>
</dbReference>
<reference evidence="2 3" key="1">
    <citation type="submission" date="2018-12" db="EMBL/GenBank/DDBJ databases">
        <authorList>
            <consortium name="Pathogen Informatics"/>
        </authorList>
    </citation>
    <scope>NUCLEOTIDE SEQUENCE [LARGE SCALE GENOMIC DNA]</scope>
    <source>
        <strain evidence="2 3">NCTC949</strain>
    </source>
</reference>